<protein>
    <submittedName>
        <fullName evidence="4">Transcriptional regulator</fullName>
    </submittedName>
</protein>
<dbReference type="PIRSF" id="PIRSF020623">
    <property type="entry name" value="PaaX"/>
    <property type="match status" value="1"/>
</dbReference>
<sequence>MKHPIALDEFIAGRAHEAHEQPTHYRLVMTFFGIYGRPAGSAIPIAAAVRMLAELDCEPSSIRSSISRMKKKGVLVSKSTPAGNGYALSDGLEPHMRAGDARIFSSRPMGVGDPWLLVSFSVPESERQYRHKIRIGLARLGFGSVGAALYIGPARLREETIEYIREHGLWDYVEMFTCQPCGLGDLQAKVARWWNLQALGKEYQSFVEPYQAELERWQKRMRQGQFSAQDAFKSYLPMVTCWRRLPYLDPGLPLELLPANWIGITARRVFNDLHRLLAPLSQQYYEQVMAEYLGDMDAGMQA</sequence>
<dbReference type="Gene3D" id="3.30.70.2650">
    <property type="match status" value="1"/>
</dbReference>
<dbReference type="GO" id="GO:0006351">
    <property type="term" value="P:DNA-templated transcription"/>
    <property type="evidence" value="ECO:0007669"/>
    <property type="project" value="InterPro"/>
</dbReference>
<comment type="caution">
    <text evidence="4">The sequence shown here is derived from an EMBL/GenBank/DDBJ whole genome shotgun (WGS) entry which is preliminary data.</text>
</comment>
<dbReference type="Gene3D" id="1.20.58.1460">
    <property type="match status" value="1"/>
</dbReference>
<dbReference type="Pfam" id="PF07848">
    <property type="entry name" value="PaaX"/>
    <property type="match status" value="1"/>
</dbReference>
<reference evidence="4 5" key="1">
    <citation type="submission" date="2017-08" db="EMBL/GenBank/DDBJ databases">
        <title>WGS of Clinical strains of the CDC Group NO-1 linked to zoonotic infections in humans.</title>
        <authorList>
            <person name="Bernier A.-M."/>
            <person name="Bernard K."/>
        </authorList>
    </citation>
    <scope>NUCLEOTIDE SEQUENCE [LARGE SCALE GENOMIC DNA]</scope>
    <source>
        <strain evidence="4 5">NML03-0146</strain>
    </source>
</reference>
<evidence type="ECO:0000259" key="3">
    <source>
        <dbReference type="Pfam" id="PF20803"/>
    </source>
</evidence>
<dbReference type="RefSeq" id="WP_095549712.1">
    <property type="nucleotide sequence ID" value="NZ_NSJF01000003.1"/>
</dbReference>
<dbReference type="InterPro" id="IPR048846">
    <property type="entry name" value="PaaX-like_central"/>
</dbReference>
<gene>
    <name evidence="4" type="ORF">CK620_07005</name>
</gene>
<dbReference type="Pfam" id="PF20803">
    <property type="entry name" value="PaaX_M"/>
    <property type="match status" value="1"/>
</dbReference>
<dbReference type="Proteomes" id="UP000217999">
    <property type="component" value="Unassembled WGS sequence"/>
</dbReference>
<feature type="domain" description="Transcriptional repressor PaaX-like central Cas2-like" evidence="3">
    <location>
        <begin position="114"/>
        <end position="188"/>
    </location>
</feature>
<dbReference type="InterPro" id="IPR013225">
    <property type="entry name" value="PaaX_C"/>
</dbReference>
<name>A0A2A2A808_9BURK</name>
<dbReference type="InterPro" id="IPR036388">
    <property type="entry name" value="WH-like_DNA-bd_sf"/>
</dbReference>
<dbReference type="AlphaFoldDB" id="A0A2A2A808"/>
<accession>A0A2A2A808</accession>
<dbReference type="Pfam" id="PF08223">
    <property type="entry name" value="PaaX_C"/>
    <property type="match status" value="1"/>
</dbReference>
<dbReference type="InterPro" id="IPR011965">
    <property type="entry name" value="PaaX_trns_reg"/>
</dbReference>
<evidence type="ECO:0000259" key="1">
    <source>
        <dbReference type="Pfam" id="PF07848"/>
    </source>
</evidence>
<evidence type="ECO:0000259" key="2">
    <source>
        <dbReference type="Pfam" id="PF08223"/>
    </source>
</evidence>
<evidence type="ECO:0000313" key="4">
    <source>
        <dbReference type="EMBL" id="PAT34635.1"/>
    </source>
</evidence>
<dbReference type="InterPro" id="IPR012906">
    <property type="entry name" value="PaaX-like_N"/>
</dbReference>
<dbReference type="PANTHER" id="PTHR30319">
    <property type="entry name" value="PHENYLACETIC ACID REGULATOR-RELATED TRANSCRIPTIONAL REPRESSOR"/>
    <property type="match status" value="1"/>
</dbReference>
<proteinExistence type="predicted"/>
<organism evidence="4 5">
    <name type="scientific">Vandammella animalimorsus</name>
    <dbReference type="NCBI Taxonomy" id="2029117"/>
    <lineage>
        <taxon>Bacteria</taxon>
        <taxon>Pseudomonadati</taxon>
        <taxon>Pseudomonadota</taxon>
        <taxon>Betaproteobacteria</taxon>
        <taxon>Burkholderiales</taxon>
        <taxon>Comamonadaceae</taxon>
        <taxon>Vandammella</taxon>
    </lineage>
</organism>
<dbReference type="Gene3D" id="1.10.10.10">
    <property type="entry name" value="Winged helix-like DNA-binding domain superfamily/Winged helix DNA-binding domain"/>
    <property type="match status" value="1"/>
</dbReference>
<feature type="domain" description="Transcriptional repressor PaaX-like C-terminal" evidence="2">
    <location>
        <begin position="194"/>
        <end position="286"/>
    </location>
</feature>
<dbReference type="EMBL" id="NSJF01000003">
    <property type="protein sequence ID" value="PAT34635.1"/>
    <property type="molecule type" value="Genomic_DNA"/>
</dbReference>
<feature type="domain" description="Transcriptional repressor PaaX-like N-terminal" evidence="1">
    <location>
        <begin position="27"/>
        <end position="90"/>
    </location>
</feature>
<evidence type="ECO:0000313" key="5">
    <source>
        <dbReference type="Proteomes" id="UP000217999"/>
    </source>
</evidence>
<dbReference type="PANTHER" id="PTHR30319:SF1">
    <property type="entry name" value="TRANSCRIPTIONAL REPRESSOR PAAX"/>
    <property type="match status" value="1"/>
</dbReference>